<evidence type="ECO:0000256" key="4">
    <source>
        <dbReference type="ARBA" id="ARBA00022475"/>
    </source>
</evidence>
<keyword evidence="4" id="KW-1003">Cell membrane</keyword>
<comment type="similarity">
    <text evidence="2">Belongs to the auxin efflux carrier (TC 2.A.69) family.</text>
</comment>
<dbReference type="RefSeq" id="WP_128634047.1">
    <property type="nucleotide sequence ID" value="NZ_RRCN01000001.1"/>
</dbReference>
<feature type="transmembrane region" description="Helical" evidence="8">
    <location>
        <begin position="6"/>
        <end position="26"/>
    </location>
</feature>
<feature type="transmembrane region" description="Helical" evidence="8">
    <location>
        <begin position="38"/>
        <end position="59"/>
    </location>
</feature>
<dbReference type="GO" id="GO:0005886">
    <property type="term" value="C:plasma membrane"/>
    <property type="evidence" value="ECO:0007669"/>
    <property type="project" value="UniProtKB-SubCell"/>
</dbReference>
<evidence type="ECO:0000313" key="9">
    <source>
        <dbReference type="EMBL" id="RRJ66257.1"/>
    </source>
</evidence>
<sequence length="306" mass="32086">MIHTVLSTLLHVIVPLSIPVIAGALLARFRGLDTKPLLTLYLYVLSPAIIFDTLMNAHISSGDVFSTIGFSLLNLALMWGIAKAGGRLLKLGPPEAAGLTLISTLTNSANYGLPLVLLAFGQLGLDKASLYVITQMIIVNTVGVYFAARSQFSVQSAIRSVFALPAIYAAALAFFLRLTNLQLPAEITQGVSMVAAAYSPVVLTVLGAQMVKVGRPDAAAAQRSAVWAGIAVRLAAAPIAAYIALTVLGITGTLFSVLFILASMPVAVNAVVLAERFDAAPGLVSRCIMWTTLASFVVLPVLLVLV</sequence>
<evidence type="ECO:0000256" key="3">
    <source>
        <dbReference type="ARBA" id="ARBA00022448"/>
    </source>
</evidence>
<evidence type="ECO:0000256" key="5">
    <source>
        <dbReference type="ARBA" id="ARBA00022692"/>
    </source>
</evidence>
<dbReference type="Pfam" id="PF03547">
    <property type="entry name" value="Mem_trans"/>
    <property type="match status" value="1"/>
</dbReference>
<comment type="caution">
    <text evidence="9">The sequence shown here is derived from an EMBL/GenBank/DDBJ whole genome shotgun (WGS) entry which is preliminary data.</text>
</comment>
<dbReference type="InterPro" id="IPR038770">
    <property type="entry name" value="Na+/solute_symporter_sf"/>
</dbReference>
<evidence type="ECO:0000256" key="2">
    <source>
        <dbReference type="ARBA" id="ARBA00010145"/>
    </source>
</evidence>
<feature type="transmembrane region" description="Helical" evidence="8">
    <location>
        <begin position="65"/>
        <end position="84"/>
    </location>
</feature>
<evidence type="ECO:0000313" key="10">
    <source>
        <dbReference type="Proteomes" id="UP000267017"/>
    </source>
</evidence>
<feature type="transmembrane region" description="Helical" evidence="8">
    <location>
        <begin position="128"/>
        <end position="148"/>
    </location>
</feature>
<dbReference type="EMBL" id="RRCN01000001">
    <property type="protein sequence ID" value="RRJ66257.1"/>
    <property type="molecule type" value="Genomic_DNA"/>
</dbReference>
<dbReference type="Proteomes" id="UP000267017">
    <property type="component" value="Unassembled WGS sequence"/>
</dbReference>
<protein>
    <submittedName>
        <fullName evidence="9">AEC family transporter</fullName>
    </submittedName>
</protein>
<keyword evidence="10" id="KW-1185">Reference proteome</keyword>
<dbReference type="PANTHER" id="PTHR36838:SF1">
    <property type="entry name" value="SLR1864 PROTEIN"/>
    <property type="match status" value="1"/>
</dbReference>
<dbReference type="InterPro" id="IPR004776">
    <property type="entry name" value="Mem_transp_PIN-like"/>
</dbReference>
<evidence type="ECO:0000256" key="1">
    <source>
        <dbReference type="ARBA" id="ARBA00004651"/>
    </source>
</evidence>
<comment type="subcellular location">
    <subcellularLocation>
        <location evidence="1">Cell membrane</location>
        <topology evidence="1">Multi-pass membrane protein</topology>
    </subcellularLocation>
</comment>
<keyword evidence="7 8" id="KW-0472">Membrane</keyword>
<reference evidence="9 10" key="1">
    <citation type="submission" date="2018-11" db="EMBL/GenBank/DDBJ databases">
        <title>Genome sequencing of Paenibacillus sp. KCOM 3021 (= ChDC PVNT-B20).</title>
        <authorList>
            <person name="Kook J.-K."/>
            <person name="Park S.-N."/>
            <person name="Lim Y.K."/>
        </authorList>
    </citation>
    <scope>NUCLEOTIDE SEQUENCE [LARGE SCALE GENOMIC DNA]</scope>
    <source>
        <strain evidence="9 10">KCOM 3021</strain>
    </source>
</reference>
<feature type="transmembrane region" description="Helical" evidence="8">
    <location>
        <begin position="190"/>
        <end position="213"/>
    </location>
</feature>
<feature type="transmembrane region" description="Helical" evidence="8">
    <location>
        <begin position="160"/>
        <end position="178"/>
    </location>
</feature>
<proteinExistence type="inferred from homology"/>
<dbReference type="Gene3D" id="1.20.1530.20">
    <property type="match status" value="1"/>
</dbReference>
<dbReference type="GO" id="GO:0055085">
    <property type="term" value="P:transmembrane transport"/>
    <property type="evidence" value="ECO:0007669"/>
    <property type="project" value="InterPro"/>
</dbReference>
<keyword evidence="5 8" id="KW-0812">Transmembrane</keyword>
<evidence type="ECO:0000256" key="8">
    <source>
        <dbReference type="SAM" id="Phobius"/>
    </source>
</evidence>
<gene>
    <name evidence="9" type="ORF">EHV15_27570</name>
</gene>
<accession>A0A3P3U7A7</accession>
<evidence type="ECO:0000256" key="7">
    <source>
        <dbReference type="ARBA" id="ARBA00023136"/>
    </source>
</evidence>
<keyword evidence="6 8" id="KW-1133">Transmembrane helix</keyword>
<feature type="transmembrane region" description="Helical" evidence="8">
    <location>
        <begin position="225"/>
        <end position="248"/>
    </location>
</feature>
<keyword evidence="3" id="KW-0813">Transport</keyword>
<dbReference type="OrthoDB" id="148377at2"/>
<dbReference type="PANTHER" id="PTHR36838">
    <property type="entry name" value="AUXIN EFFLUX CARRIER FAMILY PROTEIN"/>
    <property type="match status" value="1"/>
</dbReference>
<dbReference type="AlphaFoldDB" id="A0A3P3U7A7"/>
<feature type="transmembrane region" description="Helical" evidence="8">
    <location>
        <begin position="96"/>
        <end position="122"/>
    </location>
</feature>
<name>A0A3P3U7A7_9BACL</name>
<evidence type="ECO:0000256" key="6">
    <source>
        <dbReference type="ARBA" id="ARBA00022989"/>
    </source>
</evidence>
<feature type="transmembrane region" description="Helical" evidence="8">
    <location>
        <begin position="254"/>
        <end position="275"/>
    </location>
</feature>
<feature type="transmembrane region" description="Helical" evidence="8">
    <location>
        <begin position="287"/>
        <end position="305"/>
    </location>
</feature>
<organism evidence="9 10">
    <name type="scientific">Paenibacillus oralis</name>
    <dbReference type="NCBI Taxonomy" id="2490856"/>
    <lineage>
        <taxon>Bacteria</taxon>
        <taxon>Bacillati</taxon>
        <taxon>Bacillota</taxon>
        <taxon>Bacilli</taxon>
        <taxon>Bacillales</taxon>
        <taxon>Paenibacillaceae</taxon>
        <taxon>Paenibacillus</taxon>
    </lineage>
</organism>